<dbReference type="Proteomes" id="UP001560045">
    <property type="component" value="Unassembled WGS sequence"/>
</dbReference>
<gene>
    <name evidence="5" type="ORF">ABQ292_10045</name>
</gene>
<evidence type="ECO:0000259" key="4">
    <source>
        <dbReference type="Pfam" id="PF13458"/>
    </source>
</evidence>
<feature type="chain" id="PRO_5046947758" evidence="3">
    <location>
        <begin position="29"/>
        <end position="409"/>
    </location>
</feature>
<name>A0ABV3XFV9_9ACTN</name>
<evidence type="ECO:0000256" key="3">
    <source>
        <dbReference type="SAM" id="SignalP"/>
    </source>
</evidence>
<comment type="similarity">
    <text evidence="1">Belongs to the leucine-binding protein family.</text>
</comment>
<dbReference type="Gene3D" id="3.40.50.2300">
    <property type="match status" value="2"/>
</dbReference>
<evidence type="ECO:0000256" key="2">
    <source>
        <dbReference type="ARBA" id="ARBA00022729"/>
    </source>
</evidence>
<reference evidence="5 6" key="1">
    <citation type="submission" date="2024-06" db="EMBL/GenBank/DDBJ databases">
        <title>Draft genome sequence of Geodermatophilus badlandi, a novel member of the Geodermatophilaceae isolated from badland sedimentary rocks in the Red desert, Wyoming, USA.</title>
        <authorList>
            <person name="Ben Tekaya S."/>
            <person name="Nouioui I."/>
            <person name="Flores G.M."/>
            <person name="Shaal M.N."/>
            <person name="Bredoire F."/>
            <person name="Basile F."/>
            <person name="Van Diepen L."/>
            <person name="Ward N.L."/>
        </authorList>
    </citation>
    <scope>NUCLEOTIDE SEQUENCE [LARGE SCALE GENOMIC DNA]</scope>
    <source>
        <strain evidence="5 6">WL48A</strain>
    </source>
</reference>
<evidence type="ECO:0000256" key="1">
    <source>
        <dbReference type="ARBA" id="ARBA00010062"/>
    </source>
</evidence>
<accession>A0ABV3XFV9</accession>
<dbReference type="InterPro" id="IPR028082">
    <property type="entry name" value="Peripla_BP_I"/>
</dbReference>
<dbReference type="PANTHER" id="PTHR30483">
    <property type="entry name" value="LEUCINE-SPECIFIC-BINDING PROTEIN"/>
    <property type="match status" value="1"/>
</dbReference>
<protein>
    <submittedName>
        <fullName evidence="5">ABC transporter substrate-binding protein</fullName>
    </submittedName>
</protein>
<dbReference type="Pfam" id="PF13458">
    <property type="entry name" value="Peripla_BP_6"/>
    <property type="match status" value="1"/>
</dbReference>
<dbReference type="InterPro" id="IPR051010">
    <property type="entry name" value="BCAA_transport"/>
</dbReference>
<keyword evidence="6" id="KW-1185">Reference proteome</keyword>
<dbReference type="SUPFAM" id="SSF53822">
    <property type="entry name" value="Periplasmic binding protein-like I"/>
    <property type="match status" value="1"/>
</dbReference>
<dbReference type="CDD" id="cd20014">
    <property type="entry name" value="PBP1_RPA0668_benzoate-like"/>
    <property type="match status" value="1"/>
</dbReference>
<keyword evidence="2 3" id="KW-0732">Signal</keyword>
<organism evidence="5 6">
    <name type="scientific">Geodermatophilus maliterrae</name>
    <dbReference type="NCBI Taxonomy" id="3162531"/>
    <lineage>
        <taxon>Bacteria</taxon>
        <taxon>Bacillati</taxon>
        <taxon>Actinomycetota</taxon>
        <taxon>Actinomycetes</taxon>
        <taxon>Geodermatophilales</taxon>
        <taxon>Geodermatophilaceae</taxon>
        <taxon>Geodermatophilus</taxon>
    </lineage>
</organism>
<dbReference type="InterPro" id="IPR028081">
    <property type="entry name" value="Leu-bd"/>
</dbReference>
<dbReference type="PANTHER" id="PTHR30483:SF6">
    <property type="entry name" value="PERIPLASMIC BINDING PROTEIN OF ABC TRANSPORTER FOR NATURAL AMINO ACIDS"/>
    <property type="match status" value="1"/>
</dbReference>
<comment type="caution">
    <text evidence="5">The sequence shown here is derived from an EMBL/GenBank/DDBJ whole genome shotgun (WGS) entry which is preliminary data.</text>
</comment>
<dbReference type="RefSeq" id="WP_369205816.1">
    <property type="nucleotide sequence ID" value="NZ_JBFNXQ010000025.1"/>
</dbReference>
<evidence type="ECO:0000313" key="6">
    <source>
        <dbReference type="Proteomes" id="UP001560045"/>
    </source>
</evidence>
<feature type="signal peptide" evidence="3">
    <location>
        <begin position="1"/>
        <end position="28"/>
    </location>
</feature>
<feature type="domain" description="Leucine-binding protein" evidence="4">
    <location>
        <begin position="49"/>
        <end position="389"/>
    </location>
</feature>
<evidence type="ECO:0000313" key="5">
    <source>
        <dbReference type="EMBL" id="MEX5718700.1"/>
    </source>
</evidence>
<dbReference type="EMBL" id="JBFNXQ010000025">
    <property type="protein sequence ID" value="MEX5718700.1"/>
    <property type="molecule type" value="Genomic_DNA"/>
</dbReference>
<proteinExistence type="inferred from homology"/>
<sequence>MTVHGLPRGRLLGSLGAVALLSATTACGGGSLGGGEESGGEGDGGGGGTIRVGLVIPQAGVYTPLGEDMQQGWDLWLEQNDSRMGDYEVETVVADEGEGPDTGVPAIQRLLQEEQVDVVVGIVNSATALGAADQFTEAQKLLIVANAGAGAITGEATSPYVWRTSFTNAQVAAAMGQHLAEEGVGPVYVMAPDYAAGQEVVAGFTEAYEAGGGTVAGQALTPFGTTQDYQPFLSGIRESGAAATFVFYSGAEAVSFVQQYDSFGLKADIPLYGSGFLTEGSVLEAQGPSAVGVQTTLHYSTEIDNEVNTDFVEAYEAAYDEPPTVFGMTTYDTANVLADALAEAGGLSGEELSAALEGLGEIEDSPRGPWSFNGQTPEQSIYLREVTDEGGTLVNSVVTDLGTFPQPGS</sequence>